<sequence length="1027" mass="105933">MATIAPVAVSVALWLITSSVFALVFAALGPAVAIASLADARLQSRRTSRREKQRFAAETAAARADVVGAHDRERAMLAASAPSAGRLIDGGWNESEQWLGGLDEVVAVSVGRGDRPSGVVLDGMPAPSRTVGDHNDALRELAARARTVSDAPLVVDARLGLGFVGAPAACAAAARSALVQVLATLPPASHRVSGSTATPDWAWLDEAPHGRGDVDSAGGIATSRGADAGAGTSTGTSTGAVPGTGTGTNTASVVRVIGPSGQLVVAVAPGRDDLPRAARIVVRVDGTRGRIEQHPDPSFLVPVAVELTSREQAAAVARRFSVHAAREGLVAAAGLVDAVSFADCVDRRPGERGQQDLAGGQGRPDAPRRGLACTVAVAADGPVTIDLVEHGPHAVVGGTTGSGKSELLTAWVLALARSHSPRDASVLLVDFKGGSAFASLAALPHCVGVLTDLDEASAGRALQSLAAELRRRERHLAEAGAKSIDDLTESVDVPTASAGASGRSASADAEGASGRLRSAGRLPRLVIVVDEFAAMVSGFPDLHGLFGDIAARGRSLGVHLILCTQRPAGVIRDAVLANSAIRISLRVNNRTDSTAVIGTDGAAALPLSPRGRALISSDGDEPVLAQFPLVLPSDIEAVAALWTHDVTRPHRPWLDPLPPSIDRSRLRAVAAATEPGVSADAIPFGLLDDPANQSQPVALYRPTEHGSLLVLGGAGSGKSTLLASIAAGADGGVERVPQHVEGSWDALAALLAEIRTPAAALPERPSEAPPDRVVLLDDLDVVVARCGEDHESAVVDMLTQCLREGPARGIRFVVSAQRLTAALHPIAALCGSRLLLRLPSRQEHVLAGGDSQDYIERMPPGGGRWLGLRLQVAAADPGETHRARHAKHELSRRSTIDLARPLAVVSNRPGPFVDRLRRAFPSLAPAAITLIGGAPGATPDPAPAQITVSVGARPEVIVGDVEAWQAQWGALAALRSTHTVVVDHCTVGEFRAVTRSRALPPPLAPDGDVFWVVAAEDGVVRGILPHH</sequence>
<dbReference type="PANTHER" id="PTHR22683:SF1">
    <property type="entry name" value="TYPE VII SECRETION SYSTEM PROTEIN ESSC"/>
    <property type="match status" value="1"/>
</dbReference>
<dbReference type="PANTHER" id="PTHR22683">
    <property type="entry name" value="SPORULATION PROTEIN RELATED"/>
    <property type="match status" value="1"/>
</dbReference>
<feature type="domain" description="FtsK" evidence="5">
    <location>
        <begin position="380"/>
        <end position="594"/>
    </location>
</feature>
<dbReference type="RefSeq" id="WP_354023056.1">
    <property type="nucleotide sequence ID" value="NZ_JBEPSJ010000001.1"/>
</dbReference>
<feature type="region of interest" description="Disordered" evidence="4">
    <location>
        <begin position="218"/>
        <end position="246"/>
    </location>
</feature>
<proteinExistence type="predicted"/>
<keyword evidence="1 3" id="KW-0547">Nucleotide-binding</keyword>
<evidence type="ECO:0000313" key="7">
    <source>
        <dbReference type="Proteomes" id="UP001549257"/>
    </source>
</evidence>
<gene>
    <name evidence="6" type="ORF">ABIE21_000338</name>
</gene>
<dbReference type="Gene3D" id="3.40.50.300">
    <property type="entry name" value="P-loop containing nucleotide triphosphate hydrolases"/>
    <property type="match status" value="3"/>
</dbReference>
<evidence type="ECO:0000256" key="2">
    <source>
        <dbReference type="ARBA" id="ARBA00022840"/>
    </source>
</evidence>
<dbReference type="EMBL" id="JBEPSJ010000001">
    <property type="protein sequence ID" value="MET4580848.1"/>
    <property type="molecule type" value="Genomic_DNA"/>
</dbReference>
<comment type="caution">
    <text evidence="6">The sequence shown here is derived from an EMBL/GenBank/DDBJ whole genome shotgun (WGS) entry which is preliminary data.</text>
</comment>
<dbReference type="SMART" id="SM00382">
    <property type="entry name" value="AAA"/>
    <property type="match status" value="2"/>
</dbReference>
<organism evidence="6 7">
    <name type="scientific">Conyzicola nivalis</name>
    <dbReference type="NCBI Taxonomy" id="1477021"/>
    <lineage>
        <taxon>Bacteria</taxon>
        <taxon>Bacillati</taxon>
        <taxon>Actinomycetota</taxon>
        <taxon>Actinomycetes</taxon>
        <taxon>Micrococcales</taxon>
        <taxon>Microbacteriaceae</taxon>
        <taxon>Conyzicola</taxon>
    </lineage>
</organism>
<dbReference type="PROSITE" id="PS50901">
    <property type="entry name" value="FTSK"/>
    <property type="match status" value="1"/>
</dbReference>
<evidence type="ECO:0000256" key="1">
    <source>
        <dbReference type="ARBA" id="ARBA00022741"/>
    </source>
</evidence>
<dbReference type="Pfam" id="PF01580">
    <property type="entry name" value="FtsK_SpoIIIE"/>
    <property type="match status" value="1"/>
</dbReference>
<evidence type="ECO:0000259" key="5">
    <source>
        <dbReference type="PROSITE" id="PS50901"/>
    </source>
</evidence>
<reference evidence="6 7" key="1">
    <citation type="submission" date="2024-06" db="EMBL/GenBank/DDBJ databases">
        <title>Sorghum-associated microbial communities from plants grown in Nebraska, USA.</title>
        <authorList>
            <person name="Schachtman D."/>
        </authorList>
    </citation>
    <scope>NUCLEOTIDE SEQUENCE [LARGE SCALE GENOMIC DNA]</scope>
    <source>
        <strain evidence="6 7">2857</strain>
    </source>
</reference>
<evidence type="ECO:0000256" key="3">
    <source>
        <dbReference type="PROSITE-ProRule" id="PRU00289"/>
    </source>
</evidence>
<dbReference type="Proteomes" id="UP001549257">
    <property type="component" value="Unassembled WGS sequence"/>
</dbReference>
<feature type="binding site" evidence="3">
    <location>
        <begin position="398"/>
        <end position="405"/>
    </location>
    <ligand>
        <name>ATP</name>
        <dbReference type="ChEBI" id="CHEBI:30616"/>
    </ligand>
</feature>
<dbReference type="SUPFAM" id="SSF52540">
    <property type="entry name" value="P-loop containing nucleoside triphosphate hydrolases"/>
    <property type="match status" value="2"/>
</dbReference>
<feature type="compositionally biased region" description="Low complexity" evidence="4">
    <location>
        <begin position="221"/>
        <end position="246"/>
    </location>
</feature>
<name>A0ABV2QIZ9_9MICO</name>
<dbReference type="CDD" id="cd01127">
    <property type="entry name" value="TrwB_TraG_TraD_VirD4"/>
    <property type="match status" value="1"/>
</dbReference>
<dbReference type="InterPro" id="IPR027417">
    <property type="entry name" value="P-loop_NTPase"/>
</dbReference>
<keyword evidence="7" id="KW-1185">Reference proteome</keyword>
<protein>
    <submittedName>
        <fullName evidence="6">S-DNA-T family DNA segregation ATPase FtsK/SpoIIIE</fullName>
    </submittedName>
</protein>
<dbReference type="InterPro" id="IPR003593">
    <property type="entry name" value="AAA+_ATPase"/>
</dbReference>
<evidence type="ECO:0000256" key="4">
    <source>
        <dbReference type="SAM" id="MobiDB-lite"/>
    </source>
</evidence>
<keyword evidence="2 3" id="KW-0067">ATP-binding</keyword>
<dbReference type="InterPro" id="IPR050206">
    <property type="entry name" value="FtsK/SpoIIIE/SftA"/>
</dbReference>
<accession>A0ABV2QIZ9</accession>
<evidence type="ECO:0000313" key="6">
    <source>
        <dbReference type="EMBL" id="MET4580848.1"/>
    </source>
</evidence>
<dbReference type="InterPro" id="IPR002543">
    <property type="entry name" value="FtsK_dom"/>
</dbReference>